<feature type="coiled-coil region" evidence="1">
    <location>
        <begin position="80"/>
        <end position="114"/>
    </location>
</feature>
<name>A0A9X2UBH8_9BACT</name>
<keyword evidence="3" id="KW-0378">Hydrolase</keyword>
<feature type="compositionally biased region" description="Basic and acidic residues" evidence="2">
    <location>
        <begin position="174"/>
        <end position="185"/>
    </location>
</feature>
<keyword evidence="3" id="KW-0269">Exonuclease</keyword>
<keyword evidence="1" id="KW-0175">Coiled coil</keyword>
<dbReference type="Gene3D" id="1.10.287.110">
    <property type="entry name" value="DnaJ domain"/>
    <property type="match status" value="1"/>
</dbReference>
<evidence type="ECO:0000313" key="4">
    <source>
        <dbReference type="Proteomes" id="UP001155010"/>
    </source>
</evidence>
<dbReference type="CDD" id="cd06257">
    <property type="entry name" value="DnaJ"/>
    <property type="match status" value="1"/>
</dbReference>
<dbReference type="Proteomes" id="UP001155010">
    <property type="component" value="Unassembled WGS sequence"/>
</dbReference>
<protein>
    <submittedName>
        <fullName evidence="3">DNA repair exonuclease SbcCD ATPase subunit</fullName>
    </submittedName>
</protein>
<evidence type="ECO:0000256" key="2">
    <source>
        <dbReference type="SAM" id="MobiDB-lite"/>
    </source>
</evidence>
<comment type="caution">
    <text evidence="3">The sequence shown here is derived from an EMBL/GenBank/DDBJ whole genome shotgun (WGS) entry which is preliminary data.</text>
</comment>
<dbReference type="GO" id="GO:0004527">
    <property type="term" value="F:exonuclease activity"/>
    <property type="evidence" value="ECO:0007669"/>
    <property type="project" value="UniProtKB-KW"/>
</dbReference>
<dbReference type="InterPro" id="IPR036869">
    <property type="entry name" value="J_dom_sf"/>
</dbReference>
<dbReference type="InterPro" id="IPR001623">
    <property type="entry name" value="DnaJ_domain"/>
</dbReference>
<dbReference type="EMBL" id="JANUBB010000016">
    <property type="protein sequence ID" value="MCS3953097.1"/>
    <property type="molecule type" value="Genomic_DNA"/>
</dbReference>
<organism evidence="3 4">
    <name type="scientific">Salinibacter ruber</name>
    <dbReference type="NCBI Taxonomy" id="146919"/>
    <lineage>
        <taxon>Bacteria</taxon>
        <taxon>Pseudomonadati</taxon>
        <taxon>Rhodothermota</taxon>
        <taxon>Rhodothermia</taxon>
        <taxon>Rhodothermales</taxon>
        <taxon>Salinibacteraceae</taxon>
        <taxon>Salinibacter</taxon>
    </lineage>
</organism>
<keyword evidence="3" id="KW-0540">Nuclease</keyword>
<dbReference type="AlphaFoldDB" id="A0A9X2UBH8"/>
<accession>A0A9X2UBH8</accession>
<dbReference type="RefSeq" id="WP_259082443.1">
    <property type="nucleotide sequence ID" value="NZ_JANUBB010000016.1"/>
</dbReference>
<gene>
    <name evidence="3" type="ORF">GGP83_003072</name>
</gene>
<proteinExistence type="predicted"/>
<reference evidence="3" key="1">
    <citation type="submission" date="2022-08" db="EMBL/GenBank/DDBJ databases">
        <title>Genomic Encyclopedia of Type Strains, Phase V (KMG-V): Genome sequencing to study the core and pangenomes of soil and plant-associated prokaryotes.</title>
        <authorList>
            <person name="Whitman W."/>
        </authorList>
    </citation>
    <scope>NUCLEOTIDE SEQUENCE</scope>
    <source>
        <strain evidence="3">SP2017</strain>
    </source>
</reference>
<evidence type="ECO:0000256" key="1">
    <source>
        <dbReference type="SAM" id="Coils"/>
    </source>
</evidence>
<feature type="region of interest" description="Disordered" evidence="2">
    <location>
        <begin position="133"/>
        <end position="206"/>
    </location>
</feature>
<feature type="coiled-coil region" evidence="1">
    <location>
        <begin position="243"/>
        <end position="310"/>
    </location>
</feature>
<evidence type="ECO:0000313" key="3">
    <source>
        <dbReference type="EMBL" id="MCS3953097.1"/>
    </source>
</evidence>
<sequence length="314" mass="36956">MNDADSTVQRLKLVKNMIQLGETSSLGDQAERLREISDENGYLQKIADALSEDRYSDTVSLIDTFLKSEAAVQKYEDPRLSALRLEAEALEERISELESEKAEIEREIHEFNLRHEQELGPILEEILEIQAERKRKEAEENPEDDQAEAEAEEAEEEYEQYSRAVEEAQEEERIDLTEEEKEKLNKLHRQASKKCHPDMVEEDRQEEAEKVFVELQDAYERNDLDEVERIAHRVETGLALGTRSKEIDEVEKLEAEVERLRQRTEELKAEIDALRTSNAYRKLSDVEDYDEHFERQKERLRDELERLRSQYIST</sequence>
<feature type="compositionally biased region" description="Acidic residues" evidence="2">
    <location>
        <begin position="140"/>
        <end position="159"/>
    </location>
</feature>
<dbReference type="SUPFAM" id="SSF46565">
    <property type="entry name" value="Chaperone J-domain"/>
    <property type="match status" value="1"/>
</dbReference>